<keyword evidence="9" id="KW-1185">Reference proteome</keyword>
<accession>A0A2U2HC77</accession>
<keyword evidence="3" id="KW-0805">Transcription regulation</keyword>
<protein>
    <submittedName>
        <fullName evidence="8">Cu(I)-responsive transcriptional regulator</fullName>
    </submittedName>
</protein>
<evidence type="ECO:0000256" key="2">
    <source>
        <dbReference type="ARBA" id="ARBA00022490"/>
    </source>
</evidence>
<dbReference type="InterPro" id="IPR047057">
    <property type="entry name" value="MerR_fam"/>
</dbReference>
<dbReference type="PANTHER" id="PTHR30204:SF94">
    <property type="entry name" value="HEAVY METAL-DEPENDENT TRANSCRIPTIONAL REGULATOR HI_0293-RELATED"/>
    <property type="match status" value="1"/>
</dbReference>
<dbReference type="AlphaFoldDB" id="A0A2U2HC77"/>
<evidence type="ECO:0000313" key="9">
    <source>
        <dbReference type="Proteomes" id="UP000241421"/>
    </source>
</evidence>
<keyword evidence="4" id="KW-0238">DNA-binding</keyword>
<evidence type="ECO:0000256" key="6">
    <source>
        <dbReference type="SAM" id="MobiDB-lite"/>
    </source>
</evidence>
<dbReference type="PROSITE" id="PS50937">
    <property type="entry name" value="HTH_MERR_2"/>
    <property type="match status" value="1"/>
</dbReference>
<dbReference type="OrthoDB" id="9808480at2"/>
<organism evidence="8 9">
    <name type="scientific">Massilia glaciei</name>
    <dbReference type="NCBI Taxonomy" id="1524097"/>
    <lineage>
        <taxon>Bacteria</taxon>
        <taxon>Pseudomonadati</taxon>
        <taxon>Pseudomonadota</taxon>
        <taxon>Betaproteobacteria</taxon>
        <taxon>Burkholderiales</taxon>
        <taxon>Oxalobacteraceae</taxon>
        <taxon>Telluria group</taxon>
        <taxon>Massilia</taxon>
    </lineage>
</organism>
<gene>
    <name evidence="8" type="primary">cueR</name>
    <name evidence="8" type="ORF">C7C56_025740</name>
</gene>
<comment type="subcellular location">
    <subcellularLocation>
        <location evidence="1">Cytoplasm</location>
    </subcellularLocation>
</comment>
<dbReference type="GO" id="GO:0003677">
    <property type="term" value="F:DNA binding"/>
    <property type="evidence" value="ECO:0007669"/>
    <property type="project" value="UniProtKB-KW"/>
</dbReference>
<dbReference type="InterPro" id="IPR015358">
    <property type="entry name" value="Tscrpt_reg_MerR_DNA-bd"/>
</dbReference>
<dbReference type="Proteomes" id="UP000241421">
    <property type="component" value="Unassembled WGS sequence"/>
</dbReference>
<dbReference type="Pfam" id="PF09278">
    <property type="entry name" value="MerR-DNA-bind"/>
    <property type="match status" value="1"/>
</dbReference>
<dbReference type="GO" id="GO:0045893">
    <property type="term" value="P:positive regulation of DNA-templated transcription"/>
    <property type="evidence" value="ECO:0007669"/>
    <property type="project" value="InterPro"/>
</dbReference>
<dbReference type="GO" id="GO:0005507">
    <property type="term" value="F:copper ion binding"/>
    <property type="evidence" value="ECO:0007669"/>
    <property type="project" value="InterPro"/>
</dbReference>
<sequence length="163" mass="18006">MNIGQASSFSGVSAKMIRYYEQIGLIPRAMRSDAGYRNYSAPDAHRLRFIRRARDLGFSVEQIAELLVLWRDRERASAHVKEMALSHVAGLKAKIAELQAMAHMLEHLADHCHGNDRPDCPILADLAEPAGAEQGPQARHKSPRFGVDTPASSRHRAAMVAPS</sequence>
<evidence type="ECO:0000313" key="8">
    <source>
        <dbReference type="EMBL" id="PWF40556.1"/>
    </source>
</evidence>
<feature type="domain" description="HTH merR-type" evidence="7">
    <location>
        <begin position="1"/>
        <end position="69"/>
    </location>
</feature>
<dbReference type="InterPro" id="IPR009061">
    <property type="entry name" value="DNA-bd_dom_put_sf"/>
</dbReference>
<evidence type="ECO:0000256" key="5">
    <source>
        <dbReference type="ARBA" id="ARBA00023163"/>
    </source>
</evidence>
<dbReference type="PROSITE" id="PS00552">
    <property type="entry name" value="HTH_MERR_1"/>
    <property type="match status" value="1"/>
</dbReference>
<dbReference type="Gene3D" id="1.10.1660.10">
    <property type="match status" value="1"/>
</dbReference>
<reference evidence="8 9" key="1">
    <citation type="submission" date="2018-04" db="EMBL/GenBank/DDBJ databases">
        <title>Massilia violaceinigra sp. nov., a novel purple-pigmented bacterium isolated from Tianshan glacier, Xinjiang, China.</title>
        <authorList>
            <person name="Wang H."/>
        </authorList>
    </citation>
    <scope>NUCLEOTIDE SEQUENCE [LARGE SCALE GENOMIC DNA]</scope>
    <source>
        <strain evidence="8 9">B448-2</strain>
    </source>
</reference>
<evidence type="ECO:0000256" key="3">
    <source>
        <dbReference type="ARBA" id="ARBA00023015"/>
    </source>
</evidence>
<comment type="caution">
    <text evidence="8">The sequence shown here is derived from an EMBL/GenBank/DDBJ whole genome shotgun (WGS) entry which is preliminary data.</text>
</comment>
<dbReference type="NCBIfam" id="TIGR02044">
    <property type="entry name" value="CueR"/>
    <property type="match status" value="1"/>
</dbReference>
<keyword evidence="5" id="KW-0804">Transcription</keyword>
<keyword evidence="2" id="KW-0963">Cytoplasm</keyword>
<proteinExistence type="predicted"/>
<evidence type="ECO:0000256" key="1">
    <source>
        <dbReference type="ARBA" id="ARBA00004496"/>
    </source>
</evidence>
<name>A0A2U2HC77_9BURK</name>
<dbReference type="PANTHER" id="PTHR30204">
    <property type="entry name" value="REDOX-CYCLING DRUG-SENSING TRANSCRIPTIONAL ACTIVATOR SOXR"/>
    <property type="match status" value="1"/>
</dbReference>
<dbReference type="EMBL" id="PXWF02000322">
    <property type="protein sequence ID" value="PWF40556.1"/>
    <property type="molecule type" value="Genomic_DNA"/>
</dbReference>
<dbReference type="InterPro" id="IPR011789">
    <property type="entry name" value="CueR"/>
</dbReference>
<dbReference type="GO" id="GO:0003700">
    <property type="term" value="F:DNA-binding transcription factor activity"/>
    <property type="evidence" value="ECO:0007669"/>
    <property type="project" value="InterPro"/>
</dbReference>
<dbReference type="InterPro" id="IPR000551">
    <property type="entry name" value="MerR-type_HTH_dom"/>
</dbReference>
<evidence type="ECO:0000259" key="7">
    <source>
        <dbReference type="PROSITE" id="PS50937"/>
    </source>
</evidence>
<dbReference type="Pfam" id="PF00376">
    <property type="entry name" value="MerR"/>
    <property type="match status" value="1"/>
</dbReference>
<dbReference type="SMART" id="SM00422">
    <property type="entry name" value="HTH_MERR"/>
    <property type="match status" value="1"/>
</dbReference>
<dbReference type="PRINTS" id="PR00040">
    <property type="entry name" value="HTHMERR"/>
</dbReference>
<dbReference type="CDD" id="cd01108">
    <property type="entry name" value="HTH_CueR"/>
    <property type="match status" value="1"/>
</dbReference>
<dbReference type="SUPFAM" id="SSF46955">
    <property type="entry name" value="Putative DNA-binding domain"/>
    <property type="match status" value="1"/>
</dbReference>
<dbReference type="GO" id="GO:0005737">
    <property type="term" value="C:cytoplasm"/>
    <property type="evidence" value="ECO:0007669"/>
    <property type="project" value="UniProtKB-SubCell"/>
</dbReference>
<evidence type="ECO:0000256" key="4">
    <source>
        <dbReference type="ARBA" id="ARBA00023125"/>
    </source>
</evidence>
<feature type="region of interest" description="Disordered" evidence="6">
    <location>
        <begin position="130"/>
        <end position="163"/>
    </location>
</feature>